<proteinExistence type="predicted"/>
<keyword evidence="4" id="KW-0547">Nucleotide-binding</keyword>
<dbReference type="InterPro" id="IPR006195">
    <property type="entry name" value="aa-tRNA-synth_II"/>
</dbReference>
<dbReference type="GO" id="GO:0005524">
    <property type="term" value="F:ATP binding"/>
    <property type="evidence" value="ECO:0007669"/>
    <property type="project" value="UniProtKB-KW"/>
</dbReference>
<dbReference type="EMBL" id="MGKO01000008">
    <property type="protein sequence ID" value="OGN27654.1"/>
    <property type="molecule type" value="Genomic_DNA"/>
</dbReference>
<dbReference type="EC" id="6.1.1.15" evidence="1"/>
<sequence length="407" mass="46128">MKISQLFTKTIKEAPADETAVNAKLLIRGGFVSKVMAGVYEYMPLGFRVMEKINNIIREEMNAIGGQELQMSVFQNKDVWSATGRWQSAKDVMYQFKDAADKEYGLGFTHEEPLAAAARHYINSYKDLPRAVYQIQTKFRNEPRAKSGLLRGREFLMKDLYSFHASQEDLDQYYEKVASAYGRVFERMGLKTIRTFASGGSFSKFSDEFQVEADIGEDIIYLNKSAGRAVNKEVYTDEVLAELGWDKKSLAERTSIEVGNIFKLGTKFSEPLGLKFTDEKGDSKPVIMASYGIGLGRLMGTVVEVSHDDRGIIWPESIAPFKVHLMSLSRNEQAEEVYQELTRQGIEVLYDDRDDKTAGEKFADADLIGCPWRLVVSEKTGDKIEIKRRSEKDSRLVEVPELAKLFL</sequence>
<dbReference type="SUPFAM" id="SSF55681">
    <property type="entry name" value="Class II aaRS and biotin synthetases"/>
    <property type="match status" value="1"/>
</dbReference>
<name>A0A1F8GQI0_9BACT</name>
<dbReference type="PRINTS" id="PR01046">
    <property type="entry name" value="TRNASYNTHPRO"/>
</dbReference>
<dbReference type="PANTHER" id="PTHR42753">
    <property type="entry name" value="MITOCHONDRIAL RIBOSOME PROTEIN L39/PROLYL-TRNA LIGASE FAMILY MEMBER"/>
    <property type="match status" value="1"/>
</dbReference>
<evidence type="ECO:0000313" key="12">
    <source>
        <dbReference type="Proteomes" id="UP000178444"/>
    </source>
</evidence>
<dbReference type="InterPro" id="IPR002314">
    <property type="entry name" value="aa-tRNA-synt_IIb"/>
</dbReference>
<evidence type="ECO:0000256" key="3">
    <source>
        <dbReference type="ARBA" id="ARBA00022598"/>
    </source>
</evidence>
<accession>A0A1F8GQI0</accession>
<dbReference type="PROSITE" id="PS50862">
    <property type="entry name" value="AA_TRNA_LIGASE_II"/>
    <property type="match status" value="1"/>
</dbReference>
<dbReference type="Pfam" id="PF03129">
    <property type="entry name" value="HGTP_anticodon"/>
    <property type="match status" value="1"/>
</dbReference>
<dbReference type="GO" id="GO:0006433">
    <property type="term" value="P:prolyl-tRNA aminoacylation"/>
    <property type="evidence" value="ECO:0007669"/>
    <property type="project" value="InterPro"/>
</dbReference>
<organism evidence="11 12">
    <name type="scientific">Candidatus Yanofskybacteria bacterium RIFCSPLOWO2_01_FULL_49_17</name>
    <dbReference type="NCBI Taxonomy" id="1802700"/>
    <lineage>
        <taxon>Bacteria</taxon>
        <taxon>Candidatus Yanofskyibacteriota</taxon>
    </lineage>
</organism>
<dbReference type="InterPro" id="IPR002316">
    <property type="entry name" value="Pro-tRNA-ligase_IIa"/>
</dbReference>
<evidence type="ECO:0000256" key="7">
    <source>
        <dbReference type="ARBA" id="ARBA00023146"/>
    </source>
</evidence>
<dbReference type="GO" id="GO:0005829">
    <property type="term" value="C:cytosol"/>
    <property type="evidence" value="ECO:0007669"/>
    <property type="project" value="TreeGrafter"/>
</dbReference>
<evidence type="ECO:0000256" key="9">
    <source>
        <dbReference type="ARBA" id="ARBA00047671"/>
    </source>
</evidence>
<evidence type="ECO:0000256" key="4">
    <source>
        <dbReference type="ARBA" id="ARBA00022741"/>
    </source>
</evidence>
<evidence type="ECO:0000256" key="2">
    <source>
        <dbReference type="ARBA" id="ARBA00019110"/>
    </source>
</evidence>
<dbReference type="CDD" id="cd00861">
    <property type="entry name" value="ProRS_anticodon_short"/>
    <property type="match status" value="1"/>
</dbReference>
<dbReference type="GO" id="GO:0004827">
    <property type="term" value="F:proline-tRNA ligase activity"/>
    <property type="evidence" value="ECO:0007669"/>
    <property type="project" value="UniProtKB-EC"/>
</dbReference>
<dbReference type="InterPro" id="IPR044140">
    <property type="entry name" value="ProRS_anticodon_short"/>
</dbReference>
<dbReference type="Gene3D" id="3.40.50.800">
    <property type="entry name" value="Anticodon-binding domain"/>
    <property type="match status" value="1"/>
</dbReference>
<dbReference type="InterPro" id="IPR004154">
    <property type="entry name" value="Anticodon-bd"/>
</dbReference>
<gene>
    <name evidence="11" type="ORF">A2941_01545</name>
</gene>
<keyword evidence="3" id="KW-0436">Ligase</keyword>
<dbReference type="Proteomes" id="UP000178444">
    <property type="component" value="Unassembled WGS sequence"/>
</dbReference>
<dbReference type="AlphaFoldDB" id="A0A1F8GQI0"/>
<keyword evidence="7 11" id="KW-0030">Aminoacyl-tRNA synthetase</keyword>
<evidence type="ECO:0000259" key="10">
    <source>
        <dbReference type="PROSITE" id="PS50862"/>
    </source>
</evidence>
<protein>
    <recommendedName>
        <fullName evidence="2">Proline--tRNA ligase</fullName>
        <ecNumber evidence="1">6.1.1.15</ecNumber>
    </recommendedName>
    <alternativeName>
        <fullName evidence="8">Prolyl-tRNA synthetase</fullName>
    </alternativeName>
</protein>
<dbReference type="InterPro" id="IPR050062">
    <property type="entry name" value="Pro-tRNA_synthetase"/>
</dbReference>
<dbReference type="InterPro" id="IPR036621">
    <property type="entry name" value="Anticodon-bd_dom_sf"/>
</dbReference>
<evidence type="ECO:0000256" key="8">
    <source>
        <dbReference type="ARBA" id="ARBA00029731"/>
    </source>
</evidence>
<comment type="catalytic activity">
    <reaction evidence="9">
        <text>tRNA(Pro) + L-proline + ATP = L-prolyl-tRNA(Pro) + AMP + diphosphate</text>
        <dbReference type="Rhea" id="RHEA:14305"/>
        <dbReference type="Rhea" id="RHEA-COMP:9700"/>
        <dbReference type="Rhea" id="RHEA-COMP:9702"/>
        <dbReference type="ChEBI" id="CHEBI:30616"/>
        <dbReference type="ChEBI" id="CHEBI:33019"/>
        <dbReference type="ChEBI" id="CHEBI:60039"/>
        <dbReference type="ChEBI" id="CHEBI:78442"/>
        <dbReference type="ChEBI" id="CHEBI:78532"/>
        <dbReference type="ChEBI" id="CHEBI:456215"/>
        <dbReference type="EC" id="6.1.1.15"/>
    </reaction>
</comment>
<dbReference type="PANTHER" id="PTHR42753:SF2">
    <property type="entry name" value="PROLINE--TRNA LIGASE"/>
    <property type="match status" value="1"/>
</dbReference>
<keyword evidence="5" id="KW-0067">ATP-binding</keyword>
<reference evidence="11 12" key="1">
    <citation type="journal article" date="2016" name="Nat. Commun.">
        <title>Thousands of microbial genomes shed light on interconnected biogeochemical processes in an aquifer system.</title>
        <authorList>
            <person name="Anantharaman K."/>
            <person name="Brown C.T."/>
            <person name="Hug L.A."/>
            <person name="Sharon I."/>
            <person name="Castelle C.J."/>
            <person name="Probst A.J."/>
            <person name="Thomas B.C."/>
            <person name="Singh A."/>
            <person name="Wilkins M.J."/>
            <person name="Karaoz U."/>
            <person name="Brodie E.L."/>
            <person name="Williams K.H."/>
            <person name="Hubbard S.S."/>
            <person name="Banfield J.F."/>
        </authorList>
    </citation>
    <scope>NUCLEOTIDE SEQUENCE [LARGE SCALE GENOMIC DNA]</scope>
</reference>
<evidence type="ECO:0000256" key="5">
    <source>
        <dbReference type="ARBA" id="ARBA00022840"/>
    </source>
</evidence>
<keyword evidence="6" id="KW-0648">Protein biosynthesis</keyword>
<dbReference type="Pfam" id="PF00587">
    <property type="entry name" value="tRNA-synt_2b"/>
    <property type="match status" value="1"/>
</dbReference>
<evidence type="ECO:0000256" key="6">
    <source>
        <dbReference type="ARBA" id="ARBA00022917"/>
    </source>
</evidence>
<dbReference type="Gene3D" id="3.30.930.10">
    <property type="entry name" value="Bira Bifunctional Protein, Domain 2"/>
    <property type="match status" value="1"/>
</dbReference>
<comment type="caution">
    <text evidence="11">The sequence shown here is derived from an EMBL/GenBank/DDBJ whole genome shotgun (WGS) entry which is preliminary data.</text>
</comment>
<evidence type="ECO:0000256" key="1">
    <source>
        <dbReference type="ARBA" id="ARBA00012831"/>
    </source>
</evidence>
<feature type="domain" description="Aminoacyl-transfer RNA synthetases class-II family profile" evidence="10">
    <location>
        <begin position="34"/>
        <end position="315"/>
    </location>
</feature>
<dbReference type="SUPFAM" id="SSF52954">
    <property type="entry name" value="Class II aaRS ABD-related"/>
    <property type="match status" value="1"/>
</dbReference>
<dbReference type="InterPro" id="IPR045864">
    <property type="entry name" value="aa-tRNA-synth_II/BPL/LPL"/>
</dbReference>
<evidence type="ECO:0000313" key="11">
    <source>
        <dbReference type="EMBL" id="OGN27654.1"/>
    </source>
</evidence>